<reference evidence="3 4" key="1">
    <citation type="journal article" date="2012" name="J. Bacteriol.">
        <title>Genome Sequence of the Filamentous Bacterium Fibrisoma limi BUZ 3T.</title>
        <authorList>
            <person name="Filippini M."/>
            <person name="Qi W."/>
            <person name="Jaenicke S."/>
            <person name="Goesmann A."/>
            <person name="Smits T.H."/>
            <person name="Bagheri H.C."/>
        </authorList>
    </citation>
    <scope>NUCLEOTIDE SEQUENCE [LARGE SCALE GENOMIC DNA]</scope>
    <source>
        <strain evidence="4">BUZ 3T</strain>
        <plasmid evidence="3 4">pFLIM01</plasmid>
    </source>
</reference>
<evidence type="ECO:0000256" key="1">
    <source>
        <dbReference type="SAM" id="MobiDB-lite"/>
    </source>
</evidence>
<protein>
    <submittedName>
        <fullName evidence="3">Membrane protein</fullName>
    </submittedName>
</protein>
<evidence type="ECO:0000313" key="3">
    <source>
        <dbReference type="EMBL" id="CCH57669.1"/>
    </source>
</evidence>
<geneLocation type="plasmid" evidence="3 4">
    <name>pFLIM01</name>
</geneLocation>
<name>I2GU68_9BACT</name>
<gene>
    <name evidence="3" type="ORF">BN8_p06877</name>
</gene>
<sequence length="236" mass="25539">MRKTLNGLLASLVLGVGLLGGPVAIMAQGNDNPNGKQPDSSVHQPPHTGHHPMGTHQATQIESPASMPPPIDAIPTAHSAVVHFPLVLLLVAAVFQLIALFRPRKGLHWQVAGLALGGFVGAYAASSLAHPHTHGLSQSALHVLEHHEQLARYTVWLAGTALLLKMVTLWRPYRWLEALTALVLVGSVYFVMHASHMGGELLYRYGVGPRGAYLERHEEGHADGNRHEHKHPEKAD</sequence>
<keyword evidence="2" id="KW-0812">Transmembrane</keyword>
<organism evidence="3 4">
    <name type="scientific">Fibrisoma limi BUZ 3</name>
    <dbReference type="NCBI Taxonomy" id="1185876"/>
    <lineage>
        <taxon>Bacteria</taxon>
        <taxon>Pseudomonadati</taxon>
        <taxon>Bacteroidota</taxon>
        <taxon>Cytophagia</taxon>
        <taxon>Cytophagales</taxon>
        <taxon>Spirosomataceae</taxon>
        <taxon>Fibrisoma</taxon>
    </lineage>
</organism>
<dbReference type="EMBL" id="HE805916">
    <property type="protein sequence ID" value="CCH57669.1"/>
    <property type="molecule type" value="Genomic_DNA"/>
</dbReference>
<feature type="transmembrane region" description="Helical" evidence="2">
    <location>
        <begin position="175"/>
        <end position="192"/>
    </location>
</feature>
<proteinExistence type="predicted"/>
<keyword evidence="3" id="KW-0614">Plasmid</keyword>
<keyword evidence="2" id="KW-1133">Transmembrane helix</keyword>
<dbReference type="RefSeq" id="WP_015057004.1">
    <property type="nucleotide sequence ID" value="NC_019017.1"/>
</dbReference>
<feature type="compositionally biased region" description="Polar residues" evidence="1">
    <location>
        <begin position="29"/>
        <end position="42"/>
    </location>
</feature>
<feature type="compositionally biased region" description="Low complexity" evidence="1">
    <location>
        <begin position="43"/>
        <end position="57"/>
    </location>
</feature>
<keyword evidence="2" id="KW-0472">Membrane</keyword>
<feature type="region of interest" description="Disordered" evidence="1">
    <location>
        <begin position="28"/>
        <end position="69"/>
    </location>
</feature>
<dbReference type="AlphaFoldDB" id="I2GU68"/>
<evidence type="ECO:0000256" key="2">
    <source>
        <dbReference type="SAM" id="Phobius"/>
    </source>
</evidence>
<accession>I2GU68</accession>
<evidence type="ECO:0000313" key="4">
    <source>
        <dbReference type="Proteomes" id="UP000009309"/>
    </source>
</evidence>
<keyword evidence="4" id="KW-1185">Reference proteome</keyword>
<dbReference type="Proteomes" id="UP000009309">
    <property type="component" value="Plasmid pFLIM01"/>
</dbReference>
<feature type="transmembrane region" description="Helical" evidence="2">
    <location>
        <begin position="80"/>
        <end position="99"/>
    </location>
</feature>
<feature type="transmembrane region" description="Helical" evidence="2">
    <location>
        <begin position="111"/>
        <end position="130"/>
    </location>
</feature>